<dbReference type="Proteomes" id="UP001430584">
    <property type="component" value="Unassembled WGS sequence"/>
</dbReference>
<dbReference type="Pfam" id="PF13540">
    <property type="entry name" value="RCC1_2"/>
    <property type="match status" value="1"/>
</dbReference>
<feature type="region of interest" description="Disordered" evidence="3">
    <location>
        <begin position="1163"/>
        <end position="1236"/>
    </location>
</feature>
<name>A0ABR3CLC6_9PEZI</name>
<feature type="region of interest" description="Disordered" evidence="3">
    <location>
        <begin position="1522"/>
        <end position="1789"/>
    </location>
</feature>
<feature type="region of interest" description="Disordered" evidence="3">
    <location>
        <begin position="201"/>
        <end position="227"/>
    </location>
</feature>
<evidence type="ECO:0000256" key="2">
    <source>
        <dbReference type="PROSITE-ProRule" id="PRU00235"/>
    </source>
</evidence>
<feature type="compositionally biased region" description="Low complexity" evidence="3">
    <location>
        <begin position="1443"/>
        <end position="1464"/>
    </location>
</feature>
<feature type="compositionally biased region" description="Pro residues" evidence="3">
    <location>
        <begin position="1777"/>
        <end position="1789"/>
    </location>
</feature>
<feature type="compositionally biased region" description="Low complexity" evidence="3">
    <location>
        <begin position="1572"/>
        <end position="1581"/>
    </location>
</feature>
<evidence type="ECO:0000256" key="1">
    <source>
        <dbReference type="ARBA" id="ARBA00022737"/>
    </source>
</evidence>
<feature type="compositionally biased region" description="Low complexity" evidence="3">
    <location>
        <begin position="1759"/>
        <end position="1776"/>
    </location>
</feature>
<feature type="compositionally biased region" description="Polar residues" evidence="3">
    <location>
        <begin position="55"/>
        <end position="64"/>
    </location>
</feature>
<dbReference type="CDD" id="cd18186">
    <property type="entry name" value="BTB_POZ_ZBTB_KLHL-like"/>
    <property type="match status" value="1"/>
</dbReference>
<feature type="compositionally biased region" description="Polar residues" evidence="3">
    <location>
        <begin position="1163"/>
        <end position="1177"/>
    </location>
</feature>
<feature type="compositionally biased region" description="Polar residues" evidence="3">
    <location>
        <begin position="1320"/>
        <end position="1333"/>
    </location>
</feature>
<feature type="repeat" description="RCC1" evidence="2">
    <location>
        <begin position="344"/>
        <end position="397"/>
    </location>
</feature>
<dbReference type="PROSITE" id="PS50097">
    <property type="entry name" value="BTB"/>
    <property type="match status" value="1"/>
</dbReference>
<feature type="compositionally biased region" description="Acidic residues" evidence="3">
    <location>
        <begin position="1211"/>
        <end position="1226"/>
    </location>
</feature>
<dbReference type="Pfam" id="PF12796">
    <property type="entry name" value="Ank_2"/>
    <property type="match status" value="1"/>
</dbReference>
<feature type="compositionally biased region" description="Polar residues" evidence="3">
    <location>
        <begin position="1276"/>
        <end position="1295"/>
    </location>
</feature>
<dbReference type="InterPro" id="IPR002110">
    <property type="entry name" value="Ankyrin_rpt"/>
</dbReference>
<feature type="compositionally biased region" description="Low complexity" evidence="3">
    <location>
        <begin position="1650"/>
        <end position="1675"/>
    </location>
</feature>
<dbReference type="Gene3D" id="2.130.10.30">
    <property type="entry name" value="Regulator of chromosome condensation 1/beta-lactamase-inhibitor protein II"/>
    <property type="match status" value="1"/>
</dbReference>
<feature type="repeat" description="RCC1" evidence="2">
    <location>
        <begin position="398"/>
        <end position="457"/>
    </location>
</feature>
<feature type="compositionally biased region" description="Low complexity" evidence="3">
    <location>
        <begin position="1401"/>
        <end position="1419"/>
    </location>
</feature>
<dbReference type="GeneID" id="92006949"/>
<dbReference type="InterPro" id="IPR051625">
    <property type="entry name" value="Signaling_Regulatory_Domain"/>
</dbReference>
<dbReference type="PANTHER" id="PTHR22872">
    <property type="entry name" value="BTK-BINDING PROTEIN-RELATED"/>
    <property type="match status" value="1"/>
</dbReference>
<dbReference type="SMART" id="SM00225">
    <property type="entry name" value="BTB"/>
    <property type="match status" value="1"/>
</dbReference>
<keyword evidence="1" id="KW-0677">Repeat</keyword>
<dbReference type="Gene3D" id="3.30.710.10">
    <property type="entry name" value="Potassium Channel Kv1.1, Chain A"/>
    <property type="match status" value="2"/>
</dbReference>
<dbReference type="RefSeq" id="XP_066634463.1">
    <property type="nucleotide sequence ID" value="XM_066774344.1"/>
</dbReference>
<evidence type="ECO:0000256" key="3">
    <source>
        <dbReference type="SAM" id="MobiDB-lite"/>
    </source>
</evidence>
<dbReference type="InterPro" id="IPR011333">
    <property type="entry name" value="SKP1/BTB/POZ_sf"/>
</dbReference>
<dbReference type="Gene3D" id="1.25.40.20">
    <property type="entry name" value="Ankyrin repeat-containing domain"/>
    <property type="match status" value="1"/>
</dbReference>
<feature type="region of interest" description="Disordered" evidence="3">
    <location>
        <begin position="1257"/>
        <end position="1492"/>
    </location>
</feature>
<dbReference type="SUPFAM" id="SSF48403">
    <property type="entry name" value="Ankyrin repeat"/>
    <property type="match status" value="1"/>
</dbReference>
<feature type="compositionally biased region" description="Low complexity" evidence="3">
    <location>
        <begin position="1527"/>
        <end position="1542"/>
    </location>
</feature>
<feature type="region of interest" description="Disordered" evidence="3">
    <location>
        <begin position="51"/>
        <end position="80"/>
    </location>
</feature>
<protein>
    <recommendedName>
        <fullName evidence="4">BTB domain-containing protein</fullName>
    </recommendedName>
</protein>
<proteinExistence type="predicted"/>
<evidence type="ECO:0000259" key="4">
    <source>
        <dbReference type="PROSITE" id="PS50097"/>
    </source>
</evidence>
<dbReference type="InterPro" id="IPR009091">
    <property type="entry name" value="RCC1/BLIP-II"/>
</dbReference>
<gene>
    <name evidence="5" type="ORF">SLS55_002864</name>
</gene>
<keyword evidence="6" id="KW-1185">Reference proteome</keyword>
<dbReference type="PANTHER" id="PTHR22872:SF2">
    <property type="entry name" value="INHIBITOR OF BRUTON TYROSINE KINASE"/>
    <property type="match status" value="1"/>
</dbReference>
<dbReference type="PRINTS" id="PR00633">
    <property type="entry name" value="RCCNDNSATION"/>
</dbReference>
<feature type="compositionally biased region" description="Gly residues" evidence="3">
    <location>
        <begin position="1749"/>
        <end position="1758"/>
    </location>
</feature>
<feature type="compositionally biased region" description="Basic and acidic residues" evidence="3">
    <location>
        <begin position="1547"/>
        <end position="1571"/>
    </location>
</feature>
<feature type="compositionally biased region" description="Basic residues" evidence="3">
    <location>
        <begin position="1676"/>
        <end position="1688"/>
    </location>
</feature>
<dbReference type="Pfam" id="PF00651">
    <property type="entry name" value="BTB"/>
    <property type="match status" value="1"/>
</dbReference>
<dbReference type="InterPro" id="IPR036770">
    <property type="entry name" value="Ankyrin_rpt-contain_sf"/>
</dbReference>
<reference evidence="5 6" key="1">
    <citation type="submission" date="2024-02" db="EMBL/GenBank/DDBJ databases">
        <title>De novo assembly and annotation of 12 fungi associated with fruit tree decline syndrome in Ontario, Canada.</title>
        <authorList>
            <person name="Sulman M."/>
            <person name="Ellouze W."/>
            <person name="Ilyukhin E."/>
        </authorList>
    </citation>
    <scope>NUCLEOTIDE SEQUENCE [LARGE SCALE GENOMIC DNA]</scope>
    <source>
        <strain evidence="5 6">FDS-637</strain>
    </source>
</reference>
<evidence type="ECO:0000313" key="6">
    <source>
        <dbReference type="Proteomes" id="UP001430584"/>
    </source>
</evidence>
<comment type="caution">
    <text evidence="5">The sequence shown here is derived from an EMBL/GenBank/DDBJ whole genome shotgun (WGS) entry which is preliminary data.</text>
</comment>
<sequence>MSGYLWKYYLEDDVGAFRHLLEGTASFARPSAPRINTGASFGQASPAAFIGSPGSLGTSPTLTTRARRDFGGTPRSATGLTRADVNSKDANGLTLLHHAASSTSANALGFATALLEHPLTDLYAQDLENGWTALHRAFYFGNVAIARSIMDRDVLDALGHGSSGVVQHAGGLVKIKDKEGNGPLDLFAATIADRTLRPEENSAADAFGEDDDDFGYDDSGDGEDRPARRKLAPVMDIHGDELFTFGSNRNVTLGFGDEDDRQFPERIILRRPDHLLRRFYREHLERKQQDWANTDSVNDWSPLASIHSMPVSDLPTVIRSTPLLIQDVKMSKLSTAVLTTDPESNLYMCGHGPGGRVGTGDETTRFQFTCIEGGALAKKKVIAVALGQNHSLALSDEGEIFSWGNNGYGQLGYGLPKTLKDEDPVQLLPRQIFGPLKKEIVVGVAASRIHSVAHTSSSLYTFGKSEGQLGIVDSDARSLESQVTPRKVAASLFSSPIKSVSAIERATVCLLENHEVWVFANYGYAKVSFPLDGFSNYFLKQSFLTTKYDTTPNRICKVTAGGDNISALSTNGEIYTVAVSKRSESGQDSTASTTNPSKIRGALSQPYRIWSLKKGDMAARDVDVDQDGSVILTTQAGTVWRRVKRAKIKDATASGTGEYKPKDYKFLRVPGLTRVTAVRASAFGAYAAVRKDCDVTKTQVQVDSPTLWDDVFPLLPFGDWATQDDGLDDDVQASEIQLLTRRALESKDFEQDLKDALFGIDEDDETFDMVIGSTVSEVRIPVHQWIFAGRSKVLRQGLAEFQHTGTFSLPEVLSLDQDDRGRTLLVLQGIDVLAMFNFVLYFYTDNIVDFWHYTRQYPKLAFRYRQVRTELMKLSSKLELRQLEPAVRQMVRPKRSLTMDMELAIKDPAFFDNGDVILELADSELRVHSALMVQRCPFFEGMFKGRAAGLWLAGRREASSDPSEAIRIDLKHIELHIFELVLRHLYADAGDELFDDFVSDNFGEFLALNEFLDHVMDVLSVANELMLDRLSQVCQQVIGRYVNVRNICQLLNALSPCSVTEFKDAGLEYICLSLEAVLQNGLTANYRVLDELDEDLILELDQIVRENQVACLPIAKSGRAEALLFEKYPELAEQIDRRRRAKVDAIMLQSKYADSPARLSTSLKAGSYDDQSSPMQQKSRRRSAKDFKAAQESPTLAPALKGKGSVADLMFDMDDDVDPESNELDPDASRSMKSPTAALGGAVQDVSLGFPTSSPWQIPKAASKREGPDSAIASPLSHTPRSLGTPLDSITTSITRPADKPWGTTPLKTSKLDMKDIMAETSSTQPSNISLALSAQAKDDRSTGSFAATKLSQKERKKLQQQAGKAEASVGSPVNNEPRPAASPWQMKPPAAKVALKDVMSSTSPTPTQQEQQQQQQQPAKVRPNLTMRQTIANNGPASKPKSANAVPTAPTSAPSLPQSSPSSNKNVTPASGKGFAIPRPDAPSSSTPAIPQSIRHISAPSHSEASLSMGLADILSMQQAEKESIAAAAAKRSLQEIQQEQEFQEWWDKESRRVMEEERDRARREKKDTSARAGAGSSSKKTGKKAKGEQKAATVGGDESTAHAKAGGAGAKKGNGGGGRGKKGNAAGSGPAGPGPAPDSVIVPGAIIPTTTTTTTTTTPDASTATSTKPSAAKSNKKQKSSGKPGKHQQQPPNHPRSSSITAAAAAATAAPMPSSSPALPAAPAAVNAEKIPPAGPRKQQHHHRPRGGGGTSGGPGKRQQQQAQQAQASGGHHQPSPPHQPPPTTAA</sequence>
<dbReference type="SMART" id="SM00248">
    <property type="entry name" value="ANK"/>
    <property type="match status" value="2"/>
</dbReference>
<feature type="compositionally biased region" description="Low complexity" evidence="3">
    <location>
        <begin position="1689"/>
        <end position="1727"/>
    </location>
</feature>
<organism evidence="5 6">
    <name type="scientific">Diplodia seriata</name>
    <dbReference type="NCBI Taxonomy" id="420778"/>
    <lineage>
        <taxon>Eukaryota</taxon>
        <taxon>Fungi</taxon>
        <taxon>Dikarya</taxon>
        <taxon>Ascomycota</taxon>
        <taxon>Pezizomycotina</taxon>
        <taxon>Dothideomycetes</taxon>
        <taxon>Dothideomycetes incertae sedis</taxon>
        <taxon>Botryosphaeriales</taxon>
        <taxon>Botryosphaeriaceae</taxon>
        <taxon>Diplodia</taxon>
    </lineage>
</organism>
<dbReference type="InterPro" id="IPR000408">
    <property type="entry name" value="Reg_chr_condens"/>
</dbReference>
<feature type="compositionally biased region" description="Acidic residues" evidence="3">
    <location>
        <begin position="207"/>
        <end position="221"/>
    </location>
</feature>
<feature type="domain" description="BTB" evidence="4">
    <location>
        <begin position="914"/>
        <end position="988"/>
    </location>
</feature>
<dbReference type="InterPro" id="IPR000210">
    <property type="entry name" value="BTB/POZ_dom"/>
</dbReference>
<evidence type="ECO:0000313" key="5">
    <source>
        <dbReference type="EMBL" id="KAL0261434.1"/>
    </source>
</evidence>
<dbReference type="SUPFAM" id="SSF54695">
    <property type="entry name" value="POZ domain"/>
    <property type="match status" value="1"/>
</dbReference>
<dbReference type="EMBL" id="JAJVCZ030000003">
    <property type="protein sequence ID" value="KAL0261434.1"/>
    <property type="molecule type" value="Genomic_DNA"/>
</dbReference>
<dbReference type="PROSITE" id="PS50012">
    <property type="entry name" value="RCC1_3"/>
    <property type="match status" value="2"/>
</dbReference>
<feature type="compositionally biased region" description="Gly residues" evidence="3">
    <location>
        <begin position="1608"/>
        <end position="1620"/>
    </location>
</feature>
<dbReference type="SUPFAM" id="SSF50985">
    <property type="entry name" value="RCC1/BLIP-II"/>
    <property type="match status" value="1"/>
</dbReference>
<accession>A0ABR3CLC6</accession>
<feature type="compositionally biased region" description="Polar residues" evidence="3">
    <location>
        <begin position="1427"/>
        <end position="1437"/>
    </location>
</feature>